<feature type="signal peptide" evidence="2">
    <location>
        <begin position="1"/>
        <end position="19"/>
    </location>
</feature>
<comment type="caution">
    <text evidence="3">The sequence shown here is derived from an EMBL/GenBank/DDBJ whole genome shotgun (WGS) entry which is preliminary data.</text>
</comment>
<dbReference type="EMBL" id="JANPWB010000011">
    <property type="protein sequence ID" value="KAJ1132273.1"/>
    <property type="molecule type" value="Genomic_DNA"/>
</dbReference>
<evidence type="ECO:0000256" key="1">
    <source>
        <dbReference type="SAM" id="MobiDB-lite"/>
    </source>
</evidence>
<evidence type="ECO:0000313" key="4">
    <source>
        <dbReference type="Proteomes" id="UP001066276"/>
    </source>
</evidence>
<gene>
    <name evidence="3" type="ORF">NDU88_010599</name>
</gene>
<feature type="chain" id="PRO_5043776079" evidence="2">
    <location>
        <begin position="20"/>
        <end position="219"/>
    </location>
</feature>
<dbReference type="AlphaFoldDB" id="A0AAV7Q0L6"/>
<name>A0AAV7Q0L6_PLEWA</name>
<evidence type="ECO:0000256" key="2">
    <source>
        <dbReference type="SAM" id="SignalP"/>
    </source>
</evidence>
<proteinExistence type="predicted"/>
<dbReference type="Proteomes" id="UP001066276">
    <property type="component" value="Chromosome 7"/>
</dbReference>
<reference evidence="3" key="1">
    <citation type="journal article" date="2022" name="bioRxiv">
        <title>Sequencing and chromosome-scale assembly of the giantPleurodeles waltlgenome.</title>
        <authorList>
            <person name="Brown T."/>
            <person name="Elewa A."/>
            <person name="Iarovenko S."/>
            <person name="Subramanian E."/>
            <person name="Araus A.J."/>
            <person name="Petzold A."/>
            <person name="Susuki M."/>
            <person name="Suzuki K.-i.T."/>
            <person name="Hayashi T."/>
            <person name="Toyoda A."/>
            <person name="Oliveira C."/>
            <person name="Osipova E."/>
            <person name="Leigh N.D."/>
            <person name="Simon A."/>
            <person name="Yun M.H."/>
        </authorList>
    </citation>
    <scope>NUCLEOTIDE SEQUENCE</scope>
    <source>
        <strain evidence="3">20211129_DDA</strain>
        <tissue evidence="3">Liver</tissue>
    </source>
</reference>
<organism evidence="3 4">
    <name type="scientific">Pleurodeles waltl</name>
    <name type="common">Iberian ribbed newt</name>
    <dbReference type="NCBI Taxonomy" id="8319"/>
    <lineage>
        <taxon>Eukaryota</taxon>
        <taxon>Metazoa</taxon>
        <taxon>Chordata</taxon>
        <taxon>Craniata</taxon>
        <taxon>Vertebrata</taxon>
        <taxon>Euteleostomi</taxon>
        <taxon>Amphibia</taxon>
        <taxon>Batrachia</taxon>
        <taxon>Caudata</taxon>
        <taxon>Salamandroidea</taxon>
        <taxon>Salamandridae</taxon>
        <taxon>Pleurodelinae</taxon>
        <taxon>Pleurodeles</taxon>
    </lineage>
</organism>
<keyword evidence="2" id="KW-0732">Signal</keyword>
<accession>A0AAV7Q0L6</accession>
<keyword evidence="4" id="KW-1185">Reference proteome</keyword>
<feature type="region of interest" description="Disordered" evidence="1">
    <location>
        <begin position="140"/>
        <end position="166"/>
    </location>
</feature>
<protein>
    <submittedName>
        <fullName evidence="3">Uncharacterized protein</fullName>
    </submittedName>
</protein>
<evidence type="ECO:0000313" key="3">
    <source>
        <dbReference type="EMBL" id="KAJ1132273.1"/>
    </source>
</evidence>
<sequence>MIFAGVTLSILIAFHYSAGDVCVSCKGEVFGSWCHSSDAEIRFQCSDAHYPIKLNTSSIHQFICENNGISFTVDGYTCPEASTAQPAKPYTENPTAPHNQGWSLEEIISAAISGVLHSLLVLSIPVQYLCWKCRTKKEDDQQQSNDGERLPGKEKDERRSSLGENREANHTVGFGWSVNSLLPNMAATLSKSRGISICPQQLGLSHMVARGIAITHGGA</sequence>